<organism evidence="2 3">
    <name type="scientific">candidate division TA06 bacterium SM23_40</name>
    <dbReference type="NCBI Taxonomy" id="1703774"/>
    <lineage>
        <taxon>Bacteria</taxon>
        <taxon>Bacteria division TA06</taxon>
    </lineage>
</organism>
<name>A0A0S8G3K9_UNCT6</name>
<comment type="caution">
    <text evidence="2">The sequence shown here is derived from an EMBL/GenBank/DDBJ whole genome shotgun (WGS) entry which is preliminary data.</text>
</comment>
<proteinExistence type="predicted"/>
<reference evidence="2 3" key="1">
    <citation type="journal article" date="2015" name="Microbiome">
        <title>Genomic resolution of linkages in carbon, nitrogen, and sulfur cycling among widespread estuary sediment bacteria.</title>
        <authorList>
            <person name="Baker B.J."/>
            <person name="Lazar C.S."/>
            <person name="Teske A.P."/>
            <person name="Dick G.J."/>
        </authorList>
    </citation>
    <scope>NUCLEOTIDE SEQUENCE [LARGE SCALE GENOMIC DNA]</scope>
    <source>
        <strain evidence="2">SM23_40</strain>
    </source>
</reference>
<sequence length="208" mass="22286">MKHGLSLGIVAALMAAAAGCGPKVMVPPRIDLVQHEVIGIIEFTSSSEGGLASHATRKFTDAARRDQGMVRIVDLGSEAEVLREVGRDRLDQAAFQALGETRGINTIITGELLVSDVRPDISITPGFGFLSFAAEVDASLAVQMVETVSGASIWSSSASTTERVGHVSIFGGDTFTFDAEDPEEAYGRLVDTLVEETTRDFRVTWERK</sequence>
<dbReference type="AlphaFoldDB" id="A0A0S8G3K9"/>
<dbReference type="PROSITE" id="PS51257">
    <property type="entry name" value="PROKAR_LIPOPROTEIN"/>
    <property type="match status" value="1"/>
</dbReference>
<evidence type="ECO:0000313" key="3">
    <source>
        <dbReference type="Proteomes" id="UP000051717"/>
    </source>
</evidence>
<keyword evidence="1" id="KW-0732">Signal</keyword>
<protein>
    <recommendedName>
        <fullName evidence="4">Penicillin-binding protein activator LpoB</fullName>
    </recommendedName>
</protein>
<evidence type="ECO:0008006" key="4">
    <source>
        <dbReference type="Google" id="ProtNLM"/>
    </source>
</evidence>
<evidence type="ECO:0000256" key="1">
    <source>
        <dbReference type="SAM" id="SignalP"/>
    </source>
</evidence>
<accession>A0A0S8G3K9</accession>
<dbReference type="Proteomes" id="UP000051717">
    <property type="component" value="Unassembled WGS sequence"/>
</dbReference>
<feature type="signal peptide" evidence="1">
    <location>
        <begin position="1"/>
        <end position="17"/>
    </location>
</feature>
<dbReference type="EMBL" id="LJUI01000144">
    <property type="protein sequence ID" value="KPK67154.1"/>
    <property type="molecule type" value="Genomic_DNA"/>
</dbReference>
<evidence type="ECO:0000313" key="2">
    <source>
        <dbReference type="EMBL" id="KPK67154.1"/>
    </source>
</evidence>
<dbReference type="Gene3D" id="3.40.50.10610">
    <property type="entry name" value="ABC-type transport auxiliary lipoprotein component"/>
    <property type="match status" value="1"/>
</dbReference>
<gene>
    <name evidence="2" type="ORF">AMJ82_11170</name>
</gene>
<feature type="chain" id="PRO_5006646628" description="Penicillin-binding protein activator LpoB" evidence="1">
    <location>
        <begin position="18"/>
        <end position="208"/>
    </location>
</feature>